<dbReference type="PANTHER" id="PTHR33744">
    <property type="entry name" value="CARBOHYDRATE DIACID REGULATOR"/>
    <property type="match status" value="1"/>
</dbReference>
<feature type="domain" description="PucR-like N-terminal" evidence="2">
    <location>
        <begin position="20"/>
        <end position="180"/>
    </location>
</feature>
<sequence length="402" mass="44037">MTVTVERPVSTTGGRPIASHELAEWFRPHTELLAKAVIYEIQYAIPEYTRPLDGAFGACVRQGVEQAVRYAASRAGGHDGLPEQCADMFRELGKIELRQGRSLDRLQAAYRIGGRVAWRHLAEFGQSHGVPPGIMCAWADAIFAFVGSMSAYSIEGYRAARASAAESLSRCRRRLLEQILADPPASPHRLRELATAARWPLPDWVTVVALEPGTELPEIPAREGMLAALDGPQPCLVLAVPDGSTGRVENEFPGGRAAVSPKVRLCDAASSLRWARRTMTLLRHGAIPSAPVVHCVDHLSTLFLLTDRFLLTQIGNRSLAPLAGLTAKRRARLGETLLAWLQSRSSAPELADQLGVHPQTVRYRMRQLEGLFGDRLDDPNERLNLEVTLRAEQLAAIGAVFD</sequence>
<evidence type="ECO:0000313" key="4">
    <source>
        <dbReference type="Proteomes" id="UP000243799"/>
    </source>
</evidence>
<accession>A0A1I1BHQ8</accession>
<dbReference type="Pfam" id="PF13556">
    <property type="entry name" value="HTH_30"/>
    <property type="match status" value="1"/>
</dbReference>
<protein>
    <submittedName>
        <fullName evidence="3">PucR C-terminal helix-turn-helix domain-containing protein</fullName>
    </submittedName>
</protein>
<evidence type="ECO:0000259" key="2">
    <source>
        <dbReference type="Pfam" id="PF25906"/>
    </source>
</evidence>
<evidence type="ECO:0000313" key="3">
    <source>
        <dbReference type="EMBL" id="SFB49904.1"/>
    </source>
</evidence>
<dbReference type="Gene3D" id="1.10.10.2840">
    <property type="entry name" value="PucR C-terminal helix-turn-helix domain"/>
    <property type="match status" value="1"/>
</dbReference>
<dbReference type="EMBL" id="FOKG01000014">
    <property type="protein sequence ID" value="SFB49904.1"/>
    <property type="molecule type" value="Genomic_DNA"/>
</dbReference>
<dbReference type="Proteomes" id="UP000243799">
    <property type="component" value="Unassembled WGS sequence"/>
</dbReference>
<dbReference type="InterPro" id="IPR042070">
    <property type="entry name" value="PucR_C-HTH_sf"/>
</dbReference>
<name>A0A1I1BHQ8_9PSEU</name>
<dbReference type="InterPro" id="IPR025736">
    <property type="entry name" value="PucR_C-HTH_dom"/>
</dbReference>
<dbReference type="Pfam" id="PF25906">
    <property type="entry name" value="PucR-like_N"/>
    <property type="match status" value="1"/>
</dbReference>
<feature type="domain" description="PucR C-terminal helix-turn-helix" evidence="1">
    <location>
        <begin position="334"/>
        <end position="391"/>
    </location>
</feature>
<proteinExistence type="predicted"/>
<organism evidence="3 4">
    <name type="scientific">Amycolatopsis marina</name>
    <dbReference type="NCBI Taxonomy" id="490629"/>
    <lineage>
        <taxon>Bacteria</taxon>
        <taxon>Bacillati</taxon>
        <taxon>Actinomycetota</taxon>
        <taxon>Actinomycetes</taxon>
        <taxon>Pseudonocardiales</taxon>
        <taxon>Pseudonocardiaceae</taxon>
        <taxon>Amycolatopsis</taxon>
    </lineage>
</organism>
<evidence type="ECO:0000259" key="1">
    <source>
        <dbReference type="Pfam" id="PF13556"/>
    </source>
</evidence>
<keyword evidence="4" id="KW-1185">Reference proteome</keyword>
<dbReference type="RefSeq" id="WP_091675248.1">
    <property type="nucleotide sequence ID" value="NZ_FOKG01000014.1"/>
</dbReference>
<dbReference type="OrthoDB" id="5243741at2"/>
<dbReference type="InterPro" id="IPR058663">
    <property type="entry name" value="PucR-like_N"/>
</dbReference>
<gene>
    <name evidence="3" type="ORF">SAMN05216266_114118</name>
</gene>
<dbReference type="PANTHER" id="PTHR33744:SF1">
    <property type="entry name" value="DNA-BINDING TRANSCRIPTIONAL ACTIVATOR ADER"/>
    <property type="match status" value="1"/>
</dbReference>
<dbReference type="InterPro" id="IPR051448">
    <property type="entry name" value="CdaR-like_regulators"/>
</dbReference>
<dbReference type="STRING" id="490629.SAMN05216266_114118"/>
<dbReference type="AlphaFoldDB" id="A0A1I1BHQ8"/>
<reference evidence="4" key="1">
    <citation type="submission" date="2016-10" db="EMBL/GenBank/DDBJ databases">
        <authorList>
            <person name="Varghese N."/>
            <person name="Submissions S."/>
        </authorList>
    </citation>
    <scope>NUCLEOTIDE SEQUENCE [LARGE SCALE GENOMIC DNA]</scope>
    <source>
        <strain evidence="4">CGMCC 4.3568</strain>
    </source>
</reference>